<evidence type="ECO:0000256" key="1">
    <source>
        <dbReference type="SAM" id="MobiDB-lite"/>
    </source>
</evidence>
<proteinExistence type="predicted"/>
<dbReference type="AlphaFoldDB" id="A0AAD9RSW5"/>
<feature type="region of interest" description="Disordered" evidence="1">
    <location>
        <begin position="76"/>
        <end position="97"/>
    </location>
</feature>
<accession>A0AAD9RSW5</accession>
<evidence type="ECO:0000313" key="2">
    <source>
        <dbReference type="EMBL" id="KAK2584783.1"/>
    </source>
</evidence>
<evidence type="ECO:0000313" key="3">
    <source>
        <dbReference type="Proteomes" id="UP001258017"/>
    </source>
</evidence>
<comment type="caution">
    <text evidence="2">The sequence shown here is derived from an EMBL/GenBank/DDBJ whole genome shotgun (WGS) entry which is preliminary data.</text>
</comment>
<dbReference type="EMBL" id="JAIFRP010000026">
    <property type="protein sequence ID" value="KAK2584783.1"/>
    <property type="molecule type" value="Genomic_DNA"/>
</dbReference>
<reference evidence="2" key="1">
    <citation type="submission" date="2021-08" db="EMBL/GenBank/DDBJ databases">
        <authorList>
            <person name="Misof B."/>
            <person name="Oliver O."/>
            <person name="Podsiadlowski L."/>
            <person name="Donath A."/>
            <person name="Peters R."/>
            <person name="Mayer C."/>
            <person name="Rust J."/>
            <person name="Gunkel S."/>
            <person name="Lesny P."/>
            <person name="Martin S."/>
            <person name="Oeyen J.P."/>
            <person name="Petersen M."/>
            <person name="Panagiotis P."/>
            <person name="Wilbrandt J."/>
            <person name="Tanja T."/>
        </authorList>
    </citation>
    <scope>NUCLEOTIDE SEQUENCE</scope>
    <source>
        <strain evidence="2">GBR_01_08_01A</strain>
        <tissue evidence="2">Thorax + abdomen</tissue>
    </source>
</reference>
<name>A0AAD9RSW5_9HYME</name>
<keyword evidence="3" id="KW-1185">Reference proteome</keyword>
<gene>
    <name evidence="2" type="ORF">KPH14_007102</name>
</gene>
<sequence length="127" mass="14106">MTSFRTWSFTLGGSRLIRLPELLPLTNCLDEVSEMVAVPSFLLTCLPSVLRSCPAKKFLSTTTLSAESANVYAERKGPALPSTWQNPRQDQTDDARTGDYASSCRALPCFLDILDVVTRFYTLLPLK</sequence>
<protein>
    <submittedName>
        <fullName evidence="2">Uncharacterized protein</fullName>
    </submittedName>
</protein>
<dbReference type="Proteomes" id="UP001258017">
    <property type="component" value="Unassembled WGS sequence"/>
</dbReference>
<organism evidence="2 3">
    <name type="scientific">Odynerus spinipes</name>
    <dbReference type="NCBI Taxonomy" id="1348599"/>
    <lineage>
        <taxon>Eukaryota</taxon>
        <taxon>Metazoa</taxon>
        <taxon>Ecdysozoa</taxon>
        <taxon>Arthropoda</taxon>
        <taxon>Hexapoda</taxon>
        <taxon>Insecta</taxon>
        <taxon>Pterygota</taxon>
        <taxon>Neoptera</taxon>
        <taxon>Endopterygota</taxon>
        <taxon>Hymenoptera</taxon>
        <taxon>Apocrita</taxon>
        <taxon>Aculeata</taxon>
        <taxon>Vespoidea</taxon>
        <taxon>Vespidae</taxon>
        <taxon>Eumeninae</taxon>
        <taxon>Odynerus</taxon>
    </lineage>
</organism>
<reference evidence="2" key="2">
    <citation type="journal article" date="2023" name="Commun. Biol.">
        <title>Intrasexual cuticular hydrocarbon dimorphism in a wasp sheds light on hydrocarbon biosynthesis genes in Hymenoptera.</title>
        <authorList>
            <person name="Moris V.C."/>
            <person name="Podsiadlowski L."/>
            <person name="Martin S."/>
            <person name="Oeyen J.P."/>
            <person name="Donath A."/>
            <person name="Petersen M."/>
            <person name="Wilbrandt J."/>
            <person name="Misof B."/>
            <person name="Liedtke D."/>
            <person name="Thamm M."/>
            <person name="Scheiner R."/>
            <person name="Schmitt T."/>
            <person name="Niehuis O."/>
        </authorList>
    </citation>
    <scope>NUCLEOTIDE SEQUENCE</scope>
    <source>
        <strain evidence="2">GBR_01_08_01A</strain>
    </source>
</reference>